<evidence type="ECO:0000313" key="2">
    <source>
        <dbReference type="Proteomes" id="UP000585638"/>
    </source>
</evidence>
<comment type="caution">
    <text evidence="1">The sequence shown here is derived from an EMBL/GenBank/DDBJ whole genome shotgun (WGS) entry which is preliminary data.</text>
</comment>
<proteinExistence type="predicted"/>
<reference evidence="1 2" key="1">
    <citation type="submission" date="2020-08" db="EMBL/GenBank/DDBJ databases">
        <title>Sequencing the genomes of 1000 actinobacteria strains.</title>
        <authorList>
            <person name="Klenk H.-P."/>
        </authorList>
    </citation>
    <scope>NUCLEOTIDE SEQUENCE [LARGE SCALE GENOMIC DNA]</scope>
    <source>
        <strain evidence="1 2">DSM 43851</strain>
    </source>
</reference>
<dbReference type="InterPro" id="IPR036249">
    <property type="entry name" value="Thioredoxin-like_sf"/>
</dbReference>
<dbReference type="Pfam" id="PF05988">
    <property type="entry name" value="DUF899"/>
    <property type="match status" value="1"/>
</dbReference>
<evidence type="ECO:0000313" key="1">
    <source>
        <dbReference type="EMBL" id="MBB5889536.1"/>
    </source>
</evidence>
<dbReference type="AlphaFoldDB" id="A0A7W9NEX9"/>
<dbReference type="InterPro" id="IPR010296">
    <property type="entry name" value="DUF899_thioredox"/>
</dbReference>
<accession>A0A7W9NEX9</accession>
<dbReference type="SUPFAM" id="SSF52833">
    <property type="entry name" value="Thioredoxin-like"/>
    <property type="match status" value="1"/>
</dbReference>
<protein>
    <submittedName>
        <fullName evidence="1">Putative dithiol-disulfide oxidoreductase (DUF899 family)</fullName>
    </submittedName>
</protein>
<dbReference type="RefSeq" id="WP_184858461.1">
    <property type="nucleotide sequence ID" value="NZ_BAAAWY010000002.1"/>
</dbReference>
<dbReference type="EMBL" id="JACHIR010000001">
    <property type="protein sequence ID" value="MBB5889536.1"/>
    <property type="molecule type" value="Genomic_DNA"/>
</dbReference>
<sequence length="209" mass="23617">MEKPPIVPIEEWRQARAELLAAEKEATRALDAIAARRRRLPMVEFPDTYEFDTPAGKRSLLDLFDGKPQLAVYQFMDNGPDAYCPGCTWFTNNVPSPAVGLLADNDVSWVTVSNMPLTQMAAYWEKMGWTVPFASSHGTTFAADTDAEVGFMLTVFLRDGDRIYRTYNTTQRGVDRLVFTNSILDLVPYGRQQDWEDSPPGWPQHPTYG</sequence>
<name>A0A7W9NEX9_9PSEU</name>
<gene>
    <name evidence="1" type="ORF">BJ998_000732</name>
</gene>
<keyword evidence="2" id="KW-1185">Reference proteome</keyword>
<dbReference type="Proteomes" id="UP000585638">
    <property type="component" value="Unassembled WGS sequence"/>
</dbReference>
<organism evidence="1 2">
    <name type="scientific">Kutzneria kofuensis</name>
    <dbReference type="NCBI Taxonomy" id="103725"/>
    <lineage>
        <taxon>Bacteria</taxon>
        <taxon>Bacillati</taxon>
        <taxon>Actinomycetota</taxon>
        <taxon>Actinomycetes</taxon>
        <taxon>Pseudonocardiales</taxon>
        <taxon>Pseudonocardiaceae</taxon>
        <taxon>Kutzneria</taxon>
    </lineage>
</organism>